<keyword evidence="1" id="KW-0732">Signal</keyword>
<protein>
    <recommendedName>
        <fullName evidence="4">Outer membrane protein beta-barrel domain-containing protein</fullName>
    </recommendedName>
</protein>
<evidence type="ECO:0008006" key="4">
    <source>
        <dbReference type="Google" id="ProtNLM"/>
    </source>
</evidence>
<proteinExistence type="predicted"/>
<dbReference type="Proteomes" id="UP000263486">
    <property type="component" value="Unassembled WGS sequence"/>
</dbReference>
<evidence type="ECO:0000256" key="1">
    <source>
        <dbReference type="SAM" id="SignalP"/>
    </source>
</evidence>
<evidence type="ECO:0000313" key="3">
    <source>
        <dbReference type="Proteomes" id="UP000263486"/>
    </source>
</evidence>
<reference evidence="2 3" key="1">
    <citation type="submission" date="2018-08" db="EMBL/GenBank/DDBJ databases">
        <title>Draft genome sequence of Psychrilyobacter sp. strain SD5 isolated from Black Sea water.</title>
        <authorList>
            <person name="Yadav S."/>
            <person name="Villanueva L."/>
            <person name="Damste J.S.S."/>
        </authorList>
    </citation>
    <scope>NUCLEOTIDE SEQUENCE [LARGE SCALE GENOMIC DNA]</scope>
    <source>
        <strain evidence="2 3">SD5</strain>
    </source>
</reference>
<gene>
    <name evidence="2" type="ORF">DYH56_00390</name>
</gene>
<evidence type="ECO:0000313" key="2">
    <source>
        <dbReference type="EMBL" id="REI43145.1"/>
    </source>
</evidence>
<organism evidence="2 3">
    <name type="scientific">Psychrilyobacter piezotolerans</name>
    <dbReference type="NCBI Taxonomy" id="2293438"/>
    <lineage>
        <taxon>Bacteria</taxon>
        <taxon>Fusobacteriati</taxon>
        <taxon>Fusobacteriota</taxon>
        <taxon>Fusobacteriia</taxon>
        <taxon>Fusobacteriales</taxon>
        <taxon>Fusobacteriaceae</taxon>
        <taxon>Psychrilyobacter</taxon>
    </lineage>
</organism>
<name>A0ABX9KKR8_9FUSO</name>
<dbReference type="EMBL" id="QUAJ01000001">
    <property type="protein sequence ID" value="REI43145.1"/>
    <property type="molecule type" value="Genomic_DNA"/>
</dbReference>
<feature type="chain" id="PRO_5045659771" description="Outer membrane protein beta-barrel domain-containing protein" evidence="1">
    <location>
        <begin position="20"/>
        <end position="207"/>
    </location>
</feature>
<comment type="caution">
    <text evidence="2">The sequence shown here is derived from an EMBL/GenBank/DDBJ whole genome shotgun (WGS) entry which is preliminary data.</text>
</comment>
<sequence length="207" mass="22170">MKKLLLLAAILAIGSTAFAVSAGISLNGPDALYGPSIKLNAEAGHAGGFNAYRDITTGDNAIHNNRAVNIFRDKGPGWTDTAMTKVYLNVLRPIRIDSEVDYLYTEAVVGDELQIGDIGFRVAGQGLATVVFSFHGPVFDLPGKVTIKDHGLFTYTQTRNLGAGVEVAGRFVYLGLGVKEIEIDAYFKKLTTPGLKSGTIFAIAQYQ</sequence>
<dbReference type="RefSeq" id="WP_114640865.1">
    <property type="nucleotide sequence ID" value="NZ_JAACIO010000001.1"/>
</dbReference>
<keyword evidence="3" id="KW-1185">Reference proteome</keyword>
<accession>A0ABX9KKR8</accession>
<feature type="signal peptide" evidence="1">
    <location>
        <begin position="1"/>
        <end position="19"/>
    </location>
</feature>